<comment type="subcellular location">
    <subcellularLocation>
        <location evidence="1">Nucleus</location>
    </subcellularLocation>
</comment>
<accession>A0AAD6EQP0</accession>
<comment type="caution">
    <text evidence="7">The sequence shown here is derived from an EMBL/GenBank/DDBJ whole genome shotgun (WGS) entry which is preliminary data.</text>
</comment>
<proteinExistence type="inferred from homology"/>
<dbReference type="InterPro" id="IPR036638">
    <property type="entry name" value="HLH_DNA-bd_sf"/>
</dbReference>
<evidence type="ECO:0000259" key="6">
    <source>
        <dbReference type="PROSITE" id="PS50888"/>
    </source>
</evidence>
<dbReference type="SMART" id="SM00353">
    <property type="entry name" value="HLH"/>
    <property type="match status" value="1"/>
</dbReference>
<dbReference type="CDD" id="cd18919">
    <property type="entry name" value="bHLH_AtBPE_like"/>
    <property type="match status" value="1"/>
</dbReference>
<gene>
    <name evidence="7" type="ORF">LUZ61_001337</name>
</gene>
<keyword evidence="3" id="KW-0805">Transcription regulation</keyword>
<evidence type="ECO:0000256" key="3">
    <source>
        <dbReference type="ARBA" id="ARBA00023015"/>
    </source>
</evidence>
<dbReference type="PANTHER" id="PTHR12565:SF312">
    <property type="entry name" value="TRANSCRIPTION FACTOR BHLH74"/>
    <property type="match status" value="1"/>
</dbReference>
<dbReference type="Proteomes" id="UP001210211">
    <property type="component" value="Unassembled WGS sequence"/>
</dbReference>
<feature type="domain" description="BHLH" evidence="6">
    <location>
        <begin position="133"/>
        <end position="183"/>
    </location>
</feature>
<name>A0AAD6EQP0_9POAL</name>
<dbReference type="InterPro" id="IPR024097">
    <property type="entry name" value="bHLH_ZIP_TF"/>
</dbReference>
<dbReference type="EMBL" id="JAMRDG010000001">
    <property type="protein sequence ID" value="KAJ3697632.1"/>
    <property type="molecule type" value="Genomic_DNA"/>
</dbReference>
<evidence type="ECO:0000313" key="8">
    <source>
        <dbReference type="Proteomes" id="UP001210211"/>
    </source>
</evidence>
<dbReference type="Gene3D" id="4.10.280.10">
    <property type="entry name" value="Helix-loop-helix DNA-binding domain"/>
    <property type="match status" value="1"/>
</dbReference>
<dbReference type="GO" id="GO:0005634">
    <property type="term" value="C:nucleus"/>
    <property type="evidence" value="ECO:0007669"/>
    <property type="project" value="UniProtKB-SubCell"/>
</dbReference>
<dbReference type="InterPro" id="IPR011598">
    <property type="entry name" value="bHLH_dom"/>
</dbReference>
<dbReference type="GO" id="GO:0046983">
    <property type="term" value="F:protein dimerization activity"/>
    <property type="evidence" value="ECO:0007669"/>
    <property type="project" value="InterPro"/>
</dbReference>
<evidence type="ECO:0000256" key="4">
    <source>
        <dbReference type="ARBA" id="ARBA00023163"/>
    </source>
</evidence>
<dbReference type="GO" id="GO:0003700">
    <property type="term" value="F:DNA-binding transcription factor activity"/>
    <property type="evidence" value="ECO:0007669"/>
    <property type="project" value="TreeGrafter"/>
</dbReference>
<sequence>MKSPEFSAGFSEEYSEKDWNSLVPMDPEMGFNVPSSFPFSNLEMGQRNDVYCSSSNSLQRDLVVNEENQKMGKNVKENNKRKKGGDCAIQANSLINEPQEVSTNSIQNSVEKDENIPSEIKEEIVHVRAKRGQATNSHSLAERVRRKKISERMRLLQDLVPGCSKITAKAVMLDEIINYVQSLQRQVEFLSMKLATVNPDVSLDLEHILSKEFLLSQERHLAHFVSDQGTSNVSGLPGFMQPEMWCRTIPHISALPQVPAVWPDELQNAAMHTGFIPGATSHNIGE</sequence>
<dbReference type="AlphaFoldDB" id="A0AAD6EQP0"/>
<keyword evidence="8" id="KW-1185">Reference proteome</keyword>
<organism evidence="7 8">
    <name type="scientific">Rhynchospora tenuis</name>
    <dbReference type="NCBI Taxonomy" id="198213"/>
    <lineage>
        <taxon>Eukaryota</taxon>
        <taxon>Viridiplantae</taxon>
        <taxon>Streptophyta</taxon>
        <taxon>Embryophyta</taxon>
        <taxon>Tracheophyta</taxon>
        <taxon>Spermatophyta</taxon>
        <taxon>Magnoliopsida</taxon>
        <taxon>Liliopsida</taxon>
        <taxon>Poales</taxon>
        <taxon>Cyperaceae</taxon>
        <taxon>Cyperoideae</taxon>
        <taxon>Rhynchosporeae</taxon>
        <taxon>Rhynchospora</taxon>
    </lineage>
</organism>
<keyword evidence="4" id="KW-0804">Transcription</keyword>
<evidence type="ECO:0000256" key="1">
    <source>
        <dbReference type="ARBA" id="ARBA00004123"/>
    </source>
</evidence>
<dbReference type="PROSITE" id="PS50888">
    <property type="entry name" value="BHLH"/>
    <property type="match status" value="1"/>
</dbReference>
<evidence type="ECO:0000313" key="7">
    <source>
        <dbReference type="EMBL" id="KAJ3697632.1"/>
    </source>
</evidence>
<keyword evidence="5" id="KW-0539">Nucleus</keyword>
<dbReference type="FunFam" id="4.10.280.10:FF:000002">
    <property type="entry name" value="Basic helix-loop-helix transcription factor"/>
    <property type="match status" value="1"/>
</dbReference>
<dbReference type="SUPFAM" id="SSF47459">
    <property type="entry name" value="HLH, helix-loop-helix DNA-binding domain"/>
    <property type="match status" value="1"/>
</dbReference>
<evidence type="ECO:0000256" key="2">
    <source>
        <dbReference type="ARBA" id="ARBA00005510"/>
    </source>
</evidence>
<protein>
    <recommendedName>
        <fullName evidence="6">BHLH domain-containing protein</fullName>
    </recommendedName>
</protein>
<reference evidence="7 8" key="1">
    <citation type="journal article" date="2022" name="Cell">
        <title>Repeat-based holocentromeres influence genome architecture and karyotype evolution.</title>
        <authorList>
            <person name="Hofstatter P.G."/>
            <person name="Thangavel G."/>
            <person name="Lux T."/>
            <person name="Neumann P."/>
            <person name="Vondrak T."/>
            <person name="Novak P."/>
            <person name="Zhang M."/>
            <person name="Costa L."/>
            <person name="Castellani M."/>
            <person name="Scott A."/>
            <person name="Toegelov H."/>
            <person name="Fuchs J."/>
            <person name="Mata-Sucre Y."/>
            <person name="Dias Y."/>
            <person name="Vanzela A.L.L."/>
            <person name="Huettel B."/>
            <person name="Almeida C.C.S."/>
            <person name="Simkova H."/>
            <person name="Souza G."/>
            <person name="Pedrosa-Harand A."/>
            <person name="Macas J."/>
            <person name="Mayer K.F.X."/>
            <person name="Houben A."/>
            <person name="Marques A."/>
        </authorList>
    </citation>
    <scope>NUCLEOTIDE SEQUENCE [LARGE SCALE GENOMIC DNA]</scope>
    <source>
        <strain evidence="7">RhyTen1mFocal</strain>
    </source>
</reference>
<evidence type="ECO:0000256" key="5">
    <source>
        <dbReference type="ARBA" id="ARBA00023242"/>
    </source>
</evidence>
<dbReference type="Pfam" id="PF00010">
    <property type="entry name" value="HLH"/>
    <property type="match status" value="1"/>
</dbReference>
<comment type="similarity">
    <text evidence="2">Belongs to the bHLH protein family.</text>
</comment>
<dbReference type="PANTHER" id="PTHR12565">
    <property type="entry name" value="STEROL REGULATORY ELEMENT-BINDING PROTEIN"/>
    <property type="match status" value="1"/>
</dbReference>